<dbReference type="InterPro" id="IPR050273">
    <property type="entry name" value="GppA/Ppx_hydrolase"/>
</dbReference>
<comment type="caution">
    <text evidence="2">The sequence shown here is derived from an EMBL/GenBank/DDBJ whole genome shotgun (WGS) entry which is preliminary data.</text>
</comment>
<evidence type="ECO:0000259" key="1">
    <source>
        <dbReference type="Pfam" id="PF02541"/>
    </source>
</evidence>
<reference evidence="2" key="2">
    <citation type="journal article" date="2021" name="PeerJ">
        <title>Extensive microbial diversity within the chicken gut microbiome revealed by metagenomics and culture.</title>
        <authorList>
            <person name="Gilroy R."/>
            <person name="Ravi A."/>
            <person name="Getino M."/>
            <person name="Pursley I."/>
            <person name="Horton D.L."/>
            <person name="Alikhan N.F."/>
            <person name="Baker D."/>
            <person name="Gharbi K."/>
            <person name="Hall N."/>
            <person name="Watson M."/>
            <person name="Adriaenssens E.M."/>
            <person name="Foster-Nyarko E."/>
            <person name="Jarju S."/>
            <person name="Secka A."/>
            <person name="Antonio M."/>
            <person name="Oren A."/>
            <person name="Chaudhuri R.R."/>
            <person name="La Ragione R."/>
            <person name="Hildebrand F."/>
            <person name="Pallen M.J."/>
        </authorList>
    </citation>
    <scope>NUCLEOTIDE SEQUENCE</scope>
    <source>
        <strain evidence="2">ChiGjej1B1-24693</strain>
    </source>
</reference>
<dbReference type="PANTHER" id="PTHR30005">
    <property type="entry name" value="EXOPOLYPHOSPHATASE"/>
    <property type="match status" value="1"/>
</dbReference>
<dbReference type="Gene3D" id="3.30.420.150">
    <property type="entry name" value="Exopolyphosphatase. Domain 2"/>
    <property type="match status" value="1"/>
</dbReference>
<dbReference type="InterPro" id="IPR003695">
    <property type="entry name" value="Ppx_GppA_N"/>
</dbReference>
<dbReference type="PANTHER" id="PTHR30005:SF13">
    <property type="entry name" value="EXOPOLYPHOSPHATASE 2"/>
    <property type="match status" value="1"/>
</dbReference>
<feature type="domain" description="Ppx/GppA phosphatase N-terminal" evidence="1">
    <location>
        <begin position="30"/>
        <end position="283"/>
    </location>
</feature>
<dbReference type="GO" id="GO:0016462">
    <property type="term" value="F:pyrophosphatase activity"/>
    <property type="evidence" value="ECO:0007669"/>
    <property type="project" value="TreeGrafter"/>
</dbReference>
<dbReference type="InterPro" id="IPR043129">
    <property type="entry name" value="ATPase_NBD"/>
</dbReference>
<dbReference type="Proteomes" id="UP000886842">
    <property type="component" value="Unassembled WGS sequence"/>
</dbReference>
<dbReference type="SUPFAM" id="SSF53067">
    <property type="entry name" value="Actin-like ATPase domain"/>
    <property type="match status" value="2"/>
</dbReference>
<proteinExistence type="predicted"/>
<evidence type="ECO:0000313" key="3">
    <source>
        <dbReference type="Proteomes" id="UP000886842"/>
    </source>
</evidence>
<dbReference type="AlphaFoldDB" id="A0A9D1GVC4"/>
<organism evidence="2 3">
    <name type="scientific">Candidatus Avipropionibacterium avicola</name>
    <dbReference type="NCBI Taxonomy" id="2840701"/>
    <lineage>
        <taxon>Bacteria</taxon>
        <taxon>Bacillati</taxon>
        <taxon>Actinomycetota</taxon>
        <taxon>Actinomycetes</taxon>
        <taxon>Propionibacteriales</taxon>
        <taxon>Propionibacteriaceae</taxon>
        <taxon>Propionibacteriaceae incertae sedis</taxon>
        <taxon>Candidatus Avipropionibacterium</taxon>
    </lineage>
</organism>
<protein>
    <submittedName>
        <fullName evidence="2">Ppx/GppA family phosphatase</fullName>
    </submittedName>
</protein>
<dbReference type="Pfam" id="PF02541">
    <property type="entry name" value="Ppx-GppA"/>
    <property type="match status" value="1"/>
</dbReference>
<dbReference type="EMBL" id="DVLP01000073">
    <property type="protein sequence ID" value="HIT74453.1"/>
    <property type="molecule type" value="Genomic_DNA"/>
</dbReference>
<dbReference type="Gene3D" id="3.30.420.40">
    <property type="match status" value="1"/>
</dbReference>
<gene>
    <name evidence="2" type="ORF">IAA98_02590</name>
</gene>
<name>A0A9D1GVC4_9ACTN</name>
<dbReference type="CDD" id="cd24054">
    <property type="entry name" value="ASKHA_NBD_AaPPX-GppA_MtPPX2-like"/>
    <property type="match status" value="1"/>
</dbReference>
<reference evidence="2" key="1">
    <citation type="submission" date="2020-10" db="EMBL/GenBank/DDBJ databases">
        <authorList>
            <person name="Gilroy R."/>
        </authorList>
    </citation>
    <scope>NUCLEOTIDE SEQUENCE</scope>
    <source>
        <strain evidence="2">ChiGjej1B1-24693</strain>
    </source>
</reference>
<evidence type="ECO:0000313" key="2">
    <source>
        <dbReference type="EMBL" id="HIT74453.1"/>
    </source>
</evidence>
<sequence>MTTVAAIDCGTNTLRLLIARPVVDDAGAIVDLEAVDRATHFVRLGQGIDATGEFHPEALARAFEACEDIARRISDHGVQRARFVATSAARDARNRHEFFAGVHQRLGLDAEVVDGAEEAELSYAGATRGLPADTAEPILVVDIGGGSTEFVLAASGQILHRTSLDIGAVRLTERLLTGDPIAPGDWQAASDLVDRQLDTVGVDFATVRTWLGVAGTHTSLAAIHLELEAYDRDRVHHTVLPRAAVLALAERFAASTAQQRAQIPVLPPRRADVIAAGSLIAARVGARVGVDLQVSESDILDGIALGLLG</sequence>
<accession>A0A9D1GVC4</accession>